<dbReference type="GO" id="GO:0006543">
    <property type="term" value="P:L-glutamine catabolic process"/>
    <property type="evidence" value="ECO:0007669"/>
    <property type="project" value="TreeGrafter"/>
</dbReference>
<evidence type="ECO:0000256" key="3">
    <source>
        <dbReference type="ARBA" id="ARBA00012918"/>
    </source>
</evidence>
<dbReference type="AlphaFoldDB" id="A0A1X6Z4T1"/>
<name>A0A1X6Z4T1_9RHOB</name>
<evidence type="ECO:0000256" key="4">
    <source>
        <dbReference type="ARBA" id="ARBA00022801"/>
    </source>
</evidence>
<reference evidence="7 8" key="1">
    <citation type="submission" date="2017-03" db="EMBL/GenBank/DDBJ databases">
        <authorList>
            <person name="Afonso C.L."/>
            <person name="Miller P.J."/>
            <person name="Scott M.A."/>
            <person name="Spackman E."/>
            <person name="Goraichik I."/>
            <person name="Dimitrov K.M."/>
            <person name="Suarez D.L."/>
            <person name="Swayne D.E."/>
        </authorList>
    </citation>
    <scope>NUCLEOTIDE SEQUENCE [LARGE SCALE GENOMIC DNA]</scope>
    <source>
        <strain evidence="7 8">CECT 7450</strain>
    </source>
</reference>
<dbReference type="FunFam" id="3.40.710.10:FF:000005">
    <property type="entry name" value="Glutaminase"/>
    <property type="match status" value="1"/>
</dbReference>
<feature type="binding site" evidence="6">
    <location>
        <position position="260"/>
    </location>
    <ligand>
        <name>substrate</name>
    </ligand>
</feature>
<sequence length="317" mass="34033">MDLQAIANDIVSRMESESDRGKVANYIPELAHVDLNKFGIAIAPIEGEVVTAGDADIPFSIQSISKLFALTLALKRVGATLWQRVGREPSGTAFNSIIQLENERGIPRNPFINPGAIVVSDVLLEGRQPDEALEDVLGLCRRLSNDETVYVDDKVAASETLTGDRNRALANFMKAEGNLREPVDRVLEVYFQQCAIAMSCRQLATAGRYLCAAGQPAGGEDSTVTPERARRLNSLMMTCGLYDASGEFAFRIGIPAKSGVGGGVLGIIPGVASVAAWCPGLDRNGNSRLAIEAFEELVRATGWSVFGPLVPPRRSQT</sequence>
<evidence type="ECO:0000256" key="6">
    <source>
        <dbReference type="HAMAP-Rule" id="MF_00313"/>
    </source>
</evidence>
<dbReference type="PANTHER" id="PTHR12544:SF29">
    <property type="entry name" value="GLUTAMINASE"/>
    <property type="match status" value="1"/>
</dbReference>
<dbReference type="Proteomes" id="UP000193061">
    <property type="component" value="Unassembled WGS sequence"/>
</dbReference>
<dbReference type="InterPro" id="IPR012338">
    <property type="entry name" value="Beta-lactam/transpept-like"/>
</dbReference>
<feature type="binding site" evidence="6">
    <location>
        <position position="159"/>
    </location>
    <ligand>
        <name>substrate</name>
    </ligand>
</feature>
<comment type="catalytic activity">
    <reaction evidence="5 6">
        <text>L-glutamine + H2O = L-glutamate + NH4(+)</text>
        <dbReference type="Rhea" id="RHEA:15889"/>
        <dbReference type="ChEBI" id="CHEBI:15377"/>
        <dbReference type="ChEBI" id="CHEBI:28938"/>
        <dbReference type="ChEBI" id="CHEBI:29985"/>
        <dbReference type="ChEBI" id="CHEBI:58359"/>
        <dbReference type="EC" id="3.5.1.2"/>
    </reaction>
</comment>
<evidence type="ECO:0000256" key="1">
    <source>
        <dbReference type="ARBA" id="ARBA00011076"/>
    </source>
</evidence>
<dbReference type="Pfam" id="PF04960">
    <property type="entry name" value="Glutaminase"/>
    <property type="match status" value="1"/>
</dbReference>
<feature type="binding site" evidence="6">
    <location>
        <position position="63"/>
    </location>
    <ligand>
        <name>substrate</name>
    </ligand>
</feature>
<organism evidence="7 8">
    <name type="scientific">Roseovarius albus</name>
    <dbReference type="NCBI Taxonomy" id="1247867"/>
    <lineage>
        <taxon>Bacteria</taxon>
        <taxon>Pseudomonadati</taxon>
        <taxon>Pseudomonadota</taxon>
        <taxon>Alphaproteobacteria</taxon>
        <taxon>Rhodobacterales</taxon>
        <taxon>Roseobacteraceae</taxon>
        <taxon>Roseovarius</taxon>
    </lineage>
</organism>
<feature type="binding site" evidence="6">
    <location>
        <position position="113"/>
    </location>
    <ligand>
        <name>substrate</name>
    </ligand>
</feature>
<dbReference type="EC" id="3.5.1.2" evidence="3 6"/>
<keyword evidence="6" id="KW-0007">Acetylation</keyword>
<keyword evidence="8" id="KW-1185">Reference proteome</keyword>
<dbReference type="NCBIfam" id="NF002133">
    <property type="entry name" value="PRK00971.1-2"/>
    <property type="match status" value="1"/>
</dbReference>
<accession>A0A1X6Z4T1</accession>
<dbReference type="HAMAP" id="MF_00313">
    <property type="entry name" value="Glutaminase"/>
    <property type="match status" value="1"/>
</dbReference>
<feature type="binding site" evidence="6">
    <location>
        <position position="242"/>
    </location>
    <ligand>
        <name>substrate</name>
    </ligand>
</feature>
<feature type="binding site" evidence="6">
    <location>
        <position position="166"/>
    </location>
    <ligand>
        <name>substrate</name>
    </ligand>
</feature>
<gene>
    <name evidence="6 7" type="primary">glsA</name>
    <name evidence="7" type="ORF">ROA7450_01975</name>
</gene>
<evidence type="ECO:0000256" key="5">
    <source>
        <dbReference type="ARBA" id="ARBA00049534"/>
    </source>
</evidence>
<evidence type="ECO:0000313" key="7">
    <source>
        <dbReference type="EMBL" id="SLN40865.1"/>
    </source>
</evidence>
<comment type="subunit">
    <text evidence="2 6">Homotetramer.</text>
</comment>
<dbReference type="GO" id="GO:0006537">
    <property type="term" value="P:glutamate biosynthetic process"/>
    <property type="evidence" value="ECO:0007669"/>
    <property type="project" value="TreeGrafter"/>
</dbReference>
<dbReference type="OrthoDB" id="9788822at2"/>
<dbReference type="NCBIfam" id="TIGR03814">
    <property type="entry name" value="Gln_ase"/>
    <property type="match status" value="1"/>
</dbReference>
<dbReference type="SUPFAM" id="SSF56601">
    <property type="entry name" value="beta-lactamase/transpeptidase-like"/>
    <property type="match status" value="1"/>
</dbReference>
<protein>
    <recommendedName>
        <fullName evidence="3 6">Glutaminase</fullName>
        <ecNumber evidence="3 6">3.5.1.2</ecNumber>
    </recommendedName>
</protein>
<dbReference type="RefSeq" id="WP_085805498.1">
    <property type="nucleotide sequence ID" value="NZ_FWFX01000005.1"/>
</dbReference>
<dbReference type="InterPro" id="IPR015868">
    <property type="entry name" value="Glutaminase"/>
</dbReference>
<evidence type="ECO:0000313" key="8">
    <source>
        <dbReference type="Proteomes" id="UP000193061"/>
    </source>
</evidence>
<proteinExistence type="inferred from homology"/>
<dbReference type="GO" id="GO:0004359">
    <property type="term" value="F:glutaminase activity"/>
    <property type="evidence" value="ECO:0007669"/>
    <property type="project" value="UniProtKB-UniRule"/>
</dbReference>
<evidence type="ECO:0000256" key="2">
    <source>
        <dbReference type="ARBA" id="ARBA00011881"/>
    </source>
</evidence>
<dbReference type="Gene3D" id="3.40.710.10">
    <property type="entry name" value="DD-peptidase/beta-lactamase superfamily"/>
    <property type="match status" value="1"/>
</dbReference>
<dbReference type="EMBL" id="FWFX01000005">
    <property type="protein sequence ID" value="SLN40865.1"/>
    <property type="molecule type" value="Genomic_DNA"/>
</dbReference>
<feature type="binding site" evidence="6">
    <location>
        <position position="190"/>
    </location>
    <ligand>
        <name>substrate</name>
    </ligand>
</feature>
<dbReference type="PANTHER" id="PTHR12544">
    <property type="entry name" value="GLUTAMINASE"/>
    <property type="match status" value="1"/>
</dbReference>
<keyword evidence="4 6" id="KW-0378">Hydrolase</keyword>
<comment type="similarity">
    <text evidence="1 6">Belongs to the glutaminase family.</text>
</comment>